<dbReference type="RefSeq" id="WP_103231164.1">
    <property type="nucleotide sequence ID" value="NZ_PPEG02000001.1"/>
</dbReference>
<dbReference type="GO" id="GO:0009055">
    <property type="term" value="F:electron transfer activity"/>
    <property type="evidence" value="ECO:0007669"/>
    <property type="project" value="InterPro"/>
</dbReference>
<dbReference type="SMART" id="SM01235">
    <property type="entry name" value="Haem_bd"/>
    <property type="match status" value="1"/>
</dbReference>
<sequence length="153" mass="18318">MKQILKRILVFVLFIFIAIQLYQPALNLDKGEAVTKDFTRVYKMPDEVETLFRHSCYDCHSNNTEYAWYDYIQPGRTLVENHIKEAKDDLNFSEWDTYSSRKQERLLNSIKEQIVNRKMPLSSYTLMHRKAKLSDDEIKKITDWLNAQNKVYE</sequence>
<evidence type="ECO:0000256" key="2">
    <source>
        <dbReference type="ARBA" id="ARBA00022723"/>
    </source>
</evidence>
<dbReference type="InterPro" id="IPR009056">
    <property type="entry name" value="Cyt_c-like_dom"/>
</dbReference>
<gene>
    <name evidence="6" type="ORF">C1634_002260</name>
</gene>
<evidence type="ECO:0000256" key="1">
    <source>
        <dbReference type="ARBA" id="ARBA00022617"/>
    </source>
</evidence>
<protein>
    <submittedName>
        <fullName evidence="6">Cytochrome C</fullName>
    </submittedName>
</protein>
<evidence type="ECO:0000256" key="4">
    <source>
        <dbReference type="PROSITE-ProRule" id="PRU00433"/>
    </source>
</evidence>
<evidence type="ECO:0000256" key="3">
    <source>
        <dbReference type="ARBA" id="ARBA00023004"/>
    </source>
</evidence>
<keyword evidence="2 4" id="KW-0479">Metal-binding</keyword>
<dbReference type="AlphaFoldDB" id="A0A316WYV0"/>
<evidence type="ECO:0000313" key="6">
    <source>
        <dbReference type="EMBL" id="PWN65586.1"/>
    </source>
</evidence>
<dbReference type="Gene3D" id="1.10.760.10">
    <property type="entry name" value="Cytochrome c-like domain"/>
    <property type="match status" value="1"/>
</dbReference>
<dbReference type="InterPro" id="IPR036909">
    <property type="entry name" value="Cyt_c-like_dom_sf"/>
</dbReference>
<dbReference type="GO" id="GO:0046872">
    <property type="term" value="F:metal ion binding"/>
    <property type="evidence" value="ECO:0007669"/>
    <property type="project" value="UniProtKB-KW"/>
</dbReference>
<dbReference type="EMBL" id="PPEG02000001">
    <property type="protein sequence ID" value="PWN65586.1"/>
    <property type="molecule type" value="Genomic_DNA"/>
</dbReference>
<reference evidence="6 7" key="1">
    <citation type="submission" date="2018-04" db="EMBL/GenBank/DDBJ databases">
        <title>Chryseobacterium oncorhynchi 701B-08T from rainbow trout, and Chryseobacterium viscerum 687B-08T from diseased fish.</title>
        <authorList>
            <person name="Jeong J.-J."/>
            <person name="Lee Y.J."/>
            <person name="Pathiraja D."/>
            <person name="Park B."/>
            <person name="Choi I.-G."/>
            <person name="Kim K.D."/>
        </authorList>
    </citation>
    <scope>NUCLEOTIDE SEQUENCE [LARGE SCALE GENOMIC DNA]</scope>
    <source>
        <strain evidence="6 7">687B-08</strain>
    </source>
</reference>
<comment type="caution">
    <text evidence="6">The sequence shown here is derived from an EMBL/GenBank/DDBJ whole genome shotgun (WGS) entry which is preliminary data.</text>
</comment>
<keyword evidence="1 4" id="KW-0349">Heme</keyword>
<dbReference type="InterPro" id="IPR025992">
    <property type="entry name" value="Haem-bd"/>
</dbReference>
<feature type="domain" description="Cytochrome c" evidence="5">
    <location>
        <begin position="26"/>
        <end position="149"/>
    </location>
</feature>
<dbReference type="SUPFAM" id="SSF46626">
    <property type="entry name" value="Cytochrome c"/>
    <property type="match status" value="1"/>
</dbReference>
<accession>A0A316WYV0</accession>
<dbReference type="PROSITE" id="PS51007">
    <property type="entry name" value="CYTC"/>
    <property type="match status" value="1"/>
</dbReference>
<evidence type="ECO:0000313" key="7">
    <source>
        <dbReference type="Proteomes" id="UP000236413"/>
    </source>
</evidence>
<evidence type="ECO:0000259" key="5">
    <source>
        <dbReference type="PROSITE" id="PS51007"/>
    </source>
</evidence>
<dbReference type="Pfam" id="PF14376">
    <property type="entry name" value="Haem_bd"/>
    <property type="match status" value="1"/>
</dbReference>
<proteinExistence type="predicted"/>
<organism evidence="6 7">
    <name type="scientific">Chryseobacterium viscerum</name>
    <dbReference type="NCBI Taxonomy" id="1037377"/>
    <lineage>
        <taxon>Bacteria</taxon>
        <taxon>Pseudomonadati</taxon>
        <taxon>Bacteroidota</taxon>
        <taxon>Flavobacteriia</taxon>
        <taxon>Flavobacteriales</taxon>
        <taxon>Weeksellaceae</taxon>
        <taxon>Chryseobacterium group</taxon>
        <taxon>Chryseobacterium</taxon>
    </lineage>
</organism>
<keyword evidence="3 4" id="KW-0408">Iron</keyword>
<dbReference type="Proteomes" id="UP000236413">
    <property type="component" value="Unassembled WGS sequence"/>
</dbReference>
<dbReference type="GO" id="GO:0020037">
    <property type="term" value="F:heme binding"/>
    <property type="evidence" value="ECO:0007669"/>
    <property type="project" value="InterPro"/>
</dbReference>
<name>A0A316WYV0_9FLAO</name>